<dbReference type="Gene3D" id="3.40.30.10">
    <property type="entry name" value="Glutaredoxin"/>
    <property type="match status" value="1"/>
</dbReference>
<comment type="caution">
    <text evidence="3">The sequence shown here is derived from an EMBL/GenBank/DDBJ whole genome shotgun (WGS) entry which is preliminary data.</text>
</comment>
<dbReference type="InterPro" id="IPR006660">
    <property type="entry name" value="Arsenate_reductase-like"/>
</dbReference>
<evidence type="ECO:0000313" key="4">
    <source>
        <dbReference type="Proteomes" id="UP001161405"/>
    </source>
</evidence>
<organism evidence="3 4">
    <name type="scientific">Maritalea porphyrae</name>
    <dbReference type="NCBI Taxonomy" id="880732"/>
    <lineage>
        <taxon>Bacteria</taxon>
        <taxon>Pseudomonadati</taxon>
        <taxon>Pseudomonadota</taxon>
        <taxon>Alphaproteobacteria</taxon>
        <taxon>Hyphomicrobiales</taxon>
        <taxon>Devosiaceae</taxon>
        <taxon>Maritalea</taxon>
    </lineage>
</organism>
<evidence type="ECO:0000313" key="3">
    <source>
        <dbReference type="EMBL" id="GLQ15850.1"/>
    </source>
</evidence>
<reference evidence="3" key="2">
    <citation type="submission" date="2023-01" db="EMBL/GenBank/DDBJ databases">
        <title>Draft genome sequence of Maritalea porphyrae strain NBRC 107169.</title>
        <authorList>
            <person name="Sun Q."/>
            <person name="Mori K."/>
        </authorList>
    </citation>
    <scope>NUCLEOTIDE SEQUENCE</scope>
    <source>
        <strain evidence="3">NBRC 107169</strain>
    </source>
</reference>
<dbReference type="InterPro" id="IPR036249">
    <property type="entry name" value="Thioredoxin-like_sf"/>
</dbReference>
<dbReference type="PANTHER" id="PTHR30041">
    <property type="entry name" value="ARSENATE REDUCTASE"/>
    <property type="match status" value="1"/>
</dbReference>
<sequence>MKLYGLKNCDSCRKAKKALEAAGNKVEFVDVRQTPLDEAMLKRFLDAFGEDKLVNKKSTTWRQLEEHARLQPALQLLSENPSLMKRPVIETDAALFLGWAADVQKHFSSE</sequence>
<protein>
    <recommendedName>
        <fullName evidence="5">Arsenate reductase</fullName>
    </recommendedName>
</protein>
<dbReference type="InterPro" id="IPR006504">
    <property type="entry name" value="Tscrpt_reg_Spx/MgsR"/>
</dbReference>
<dbReference type="RefSeq" id="WP_284360928.1">
    <property type="nucleotide sequence ID" value="NZ_BSNI01000001.1"/>
</dbReference>
<keyword evidence="4" id="KW-1185">Reference proteome</keyword>
<dbReference type="Proteomes" id="UP001161405">
    <property type="component" value="Unassembled WGS sequence"/>
</dbReference>
<dbReference type="Pfam" id="PF03960">
    <property type="entry name" value="ArsC"/>
    <property type="match status" value="1"/>
</dbReference>
<evidence type="ECO:0000256" key="2">
    <source>
        <dbReference type="PROSITE-ProRule" id="PRU01282"/>
    </source>
</evidence>
<name>A0ABQ5ULX7_9HYPH</name>
<evidence type="ECO:0000256" key="1">
    <source>
        <dbReference type="ARBA" id="ARBA00007198"/>
    </source>
</evidence>
<dbReference type="SUPFAM" id="SSF52833">
    <property type="entry name" value="Thioredoxin-like"/>
    <property type="match status" value="1"/>
</dbReference>
<reference evidence="3" key="1">
    <citation type="journal article" date="2014" name="Int. J. Syst. Evol. Microbiol.">
        <title>Complete genome of a new Firmicutes species belonging to the dominant human colonic microbiota ('Ruminococcus bicirculans') reveals two chromosomes and a selective capacity to utilize plant glucans.</title>
        <authorList>
            <consortium name="NISC Comparative Sequencing Program"/>
            <person name="Wegmann U."/>
            <person name="Louis P."/>
            <person name="Goesmann A."/>
            <person name="Henrissat B."/>
            <person name="Duncan S.H."/>
            <person name="Flint H.J."/>
        </authorList>
    </citation>
    <scope>NUCLEOTIDE SEQUENCE</scope>
    <source>
        <strain evidence="3">NBRC 107169</strain>
    </source>
</reference>
<comment type="similarity">
    <text evidence="1 2">Belongs to the ArsC family.</text>
</comment>
<accession>A0ABQ5ULX7</accession>
<dbReference type="EMBL" id="BSNI01000001">
    <property type="protein sequence ID" value="GLQ15850.1"/>
    <property type="molecule type" value="Genomic_DNA"/>
</dbReference>
<evidence type="ECO:0008006" key="5">
    <source>
        <dbReference type="Google" id="ProtNLM"/>
    </source>
</evidence>
<dbReference type="PANTHER" id="PTHR30041:SF8">
    <property type="entry name" value="PROTEIN YFFB"/>
    <property type="match status" value="1"/>
</dbReference>
<proteinExistence type="inferred from homology"/>
<dbReference type="PROSITE" id="PS51353">
    <property type="entry name" value="ARSC"/>
    <property type="match status" value="1"/>
</dbReference>
<gene>
    <name evidence="3" type="ORF">GCM10007879_00990</name>
</gene>
<dbReference type="NCBIfam" id="TIGR01617">
    <property type="entry name" value="arsC_related"/>
    <property type="match status" value="1"/>
</dbReference>